<accession>A0ABR7YCD4</accession>
<evidence type="ECO:0000313" key="1">
    <source>
        <dbReference type="EMBL" id="MBD1428863.1"/>
    </source>
</evidence>
<keyword evidence="2" id="KW-1185">Reference proteome</keyword>
<comment type="caution">
    <text evidence="1">The sequence shown here is derived from an EMBL/GenBank/DDBJ whole genome shotgun (WGS) entry which is preliminary data.</text>
</comment>
<name>A0ABR7YCD4_9SPHI</name>
<reference evidence="1 2" key="1">
    <citation type="submission" date="2020-08" db="EMBL/GenBank/DDBJ databases">
        <title>Sphingobacterium sp. DN04309 isolated from aquaculture water.</title>
        <authorList>
            <person name="Zhang M."/>
        </authorList>
    </citation>
    <scope>NUCLEOTIDE SEQUENCE [LARGE SCALE GENOMIC DNA]</scope>
    <source>
        <strain evidence="1 2">DN04309</strain>
    </source>
</reference>
<dbReference type="EMBL" id="JACOIJ010000005">
    <property type="protein sequence ID" value="MBD1428863.1"/>
    <property type="molecule type" value="Genomic_DNA"/>
</dbReference>
<gene>
    <name evidence="1" type="ORF">H8B04_04645</name>
</gene>
<proteinExistence type="predicted"/>
<evidence type="ECO:0000313" key="2">
    <source>
        <dbReference type="Proteomes" id="UP000651271"/>
    </source>
</evidence>
<protein>
    <recommendedName>
        <fullName evidence="3">KTSC domain-containing protein</fullName>
    </recommendedName>
</protein>
<evidence type="ECO:0008006" key="3">
    <source>
        <dbReference type="Google" id="ProtNLM"/>
    </source>
</evidence>
<dbReference type="Proteomes" id="UP000651271">
    <property type="component" value="Unassembled WGS sequence"/>
</dbReference>
<dbReference type="RefSeq" id="WP_190301606.1">
    <property type="nucleotide sequence ID" value="NZ_JACOIJ010000005.1"/>
</dbReference>
<organism evidence="1 2">
    <name type="scientific">Sphingobacterium litopenaei</name>
    <dbReference type="NCBI Taxonomy" id="2763500"/>
    <lineage>
        <taxon>Bacteria</taxon>
        <taxon>Pseudomonadati</taxon>
        <taxon>Bacteroidota</taxon>
        <taxon>Sphingobacteriia</taxon>
        <taxon>Sphingobacteriales</taxon>
        <taxon>Sphingobacteriaceae</taxon>
        <taxon>Sphingobacterium</taxon>
    </lineage>
</organism>
<sequence>MTTEEVIAIAGKPIQIVAAKKYDDGILEIYEYPSRPFRTDTLLNWYHFIDNKLEEWGPKEQYITSDYDRYYQKHRNNRR</sequence>